<feature type="domain" description="NodB homology" evidence="2">
    <location>
        <begin position="67"/>
        <end position="245"/>
    </location>
</feature>
<dbReference type="EMBL" id="JAKWBL010000004">
    <property type="protein sequence ID" value="MCH5599875.1"/>
    <property type="molecule type" value="Genomic_DNA"/>
</dbReference>
<dbReference type="SUPFAM" id="SSF88713">
    <property type="entry name" value="Glycoside hydrolase/deacetylase"/>
    <property type="match status" value="1"/>
</dbReference>
<protein>
    <submittedName>
        <fullName evidence="3">Polysaccharide deacetylase family protein</fullName>
    </submittedName>
</protein>
<dbReference type="InterPro" id="IPR050248">
    <property type="entry name" value="Polysacc_deacetylase_ArnD"/>
</dbReference>
<keyword evidence="4" id="KW-1185">Reference proteome</keyword>
<proteinExistence type="predicted"/>
<dbReference type="RefSeq" id="WP_240831901.1">
    <property type="nucleotide sequence ID" value="NZ_JAKWBL010000004.1"/>
</dbReference>
<evidence type="ECO:0000256" key="1">
    <source>
        <dbReference type="SAM" id="Phobius"/>
    </source>
</evidence>
<dbReference type="InterPro" id="IPR011330">
    <property type="entry name" value="Glyco_hydro/deAcase_b/a-brl"/>
</dbReference>
<dbReference type="PROSITE" id="PS51677">
    <property type="entry name" value="NODB"/>
    <property type="match status" value="1"/>
</dbReference>
<organism evidence="3 4">
    <name type="scientific">Niabella ginsengisoli</name>
    <dbReference type="NCBI Taxonomy" id="522298"/>
    <lineage>
        <taxon>Bacteria</taxon>
        <taxon>Pseudomonadati</taxon>
        <taxon>Bacteroidota</taxon>
        <taxon>Chitinophagia</taxon>
        <taxon>Chitinophagales</taxon>
        <taxon>Chitinophagaceae</taxon>
        <taxon>Niabella</taxon>
    </lineage>
</organism>
<evidence type="ECO:0000313" key="3">
    <source>
        <dbReference type="EMBL" id="MCH5599875.1"/>
    </source>
</evidence>
<keyword evidence="1" id="KW-0472">Membrane</keyword>
<dbReference type="Gene3D" id="3.20.20.370">
    <property type="entry name" value="Glycoside hydrolase/deacetylase"/>
    <property type="match status" value="1"/>
</dbReference>
<keyword evidence="1" id="KW-0812">Transmembrane</keyword>
<name>A0ABS9SNF5_9BACT</name>
<keyword evidence="1" id="KW-1133">Transmembrane helix</keyword>
<gene>
    <name evidence="3" type="ORF">MKP09_19120</name>
</gene>
<dbReference type="PANTHER" id="PTHR10587">
    <property type="entry name" value="GLYCOSYL TRANSFERASE-RELATED"/>
    <property type="match status" value="1"/>
</dbReference>
<dbReference type="Pfam" id="PF01522">
    <property type="entry name" value="Polysacc_deac_1"/>
    <property type="match status" value="1"/>
</dbReference>
<dbReference type="InterPro" id="IPR002509">
    <property type="entry name" value="NODB_dom"/>
</dbReference>
<evidence type="ECO:0000313" key="4">
    <source>
        <dbReference type="Proteomes" id="UP001202248"/>
    </source>
</evidence>
<feature type="transmembrane region" description="Helical" evidence="1">
    <location>
        <begin position="7"/>
        <end position="25"/>
    </location>
</feature>
<evidence type="ECO:0000259" key="2">
    <source>
        <dbReference type="PROSITE" id="PS51677"/>
    </source>
</evidence>
<comment type="caution">
    <text evidence="3">The sequence shown here is derived from an EMBL/GenBank/DDBJ whole genome shotgun (WGS) entry which is preliminary data.</text>
</comment>
<dbReference type="CDD" id="cd10917">
    <property type="entry name" value="CE4_NodB_like_6s_7s"/>
    <property type="match status" value="1"/>
</dbReference>
<accession>A0ABS9SNF5</accession>
<dbReference type="Proteomes" id="UP001202248">
    <property type="component" value="Unassembled WGS sequence"/>
</dbReference>
<feature type="transmembrane region" description="Helical" evidence="1">
    <location>
        <begin position="31"/>
        <end position="50"/>
    </location>
</feature>
<sequence>MLNFKNTNIVFAMALAGLIVFDVLYNLPTYSYILLAIAYSLLLFYGSYFVQSQFYMKTVCDVDMKEKKIAITFDDGPQQNFTPHILDILKEADVKATFFCIGKNAEANKNLLKQIYNEGHTIGSHSYTHGFWFDLLSAKAMHKDLQQLHEFVKDELGIEIKWFRPPYGVTTPNLKIAVDKMNYTAIGWNVRSMDTVSKNEVELLKKLKRSLKPGGIFLFHDTAAITVRVLPEFINYAGQQGYEIEPLNKLLNVSPYADR</sequence>
<reference evidence="3 4" key="1">
    <citation type="submission" date="2022-02" db="EMBL/GenBank/DDBJ databases">
        <authorList>
            <person name="Min J."/>
        </authorList>
    </citation>
    <scope>NUCLEOTIDE SEQUENCE [LARGE SCALE GENOMIC DNA]</scope>
    <source>
        <strain evidence="3 4">GR10-1</strain>
    </source>
</reference>